<name>A0A0W8IBU4_9MICO</name>
<organism evidence="6 7">
    <name type="scientific">Serinicoccus chungangensis</name>
    <dbReference type="NCBI Taxonomy" id="767452"/>
    <lineage>
        <taxon>Bacteria</taxon>
        <taxon>Bacillati</taxon>
        <taxon>Actinomycetota</taxon>
        <taxon>Actinomycetes</taxon>
        <taxon>Micrococcales</taxon>
        <taxon>Ornithinimicrobiaceae</taxon>
        <taxon>Serinicoccus</taxon>
    </lineage>
</organism>
<accession>A0A0W8IBU4</accession>
<comment type="caution">
    <text evidence="6">The sequence shown here is derived from an EMBL/GenBank/DDBJ whole genome shotgun (WGS) entry which is preliminary data.</text>
</comment>
<dbReference type="InterPro" id="IPR003593">
    <property type="entry name" value="AAA+_ATPase"/>
</dbReference>
<dbReference type="InterPro" id="IPR003959">
    <property type="entry name" value="ATPase_AAA_core"/>
</dbReference>
<evidence type="ECO:0000256" key="2">
    <source>
        <dbReference type="ARBA" id="ARBA00022741"/>
    </source>
</evidence>
<feature type="domain" description="AAA+ ATPase" evidence="5">
    <location>
        <begin position="424"/>
        <end position="556"/>
    </location>
</feature>
<gene>
    <name evidence="6" type="ORF">AVL62_13460</name>
</gene>
<dbReference type="GO" id="GO:0016887">
    <property type="term" value="F:ATP hydrolysis activity"/>
    <property type="evidence" value="ECO:0007669"/>
    <property type="project" value="InterPro"/>
</dbReference>
<dbReference type="STRING" id="767452.AVL62_13460"/>
<evidence type="ECO:0000313" key="6">
    <source>
        <dbReference type="EMBL" id="KUG57426.1"/>
    </source>
</evidence>
<dbReference type="OrthoDB" id="9802352at2"/>
<keyword evidence="2" id="KW-0547">Nucleotide-binding</keyword>
<evidence type="ECO:0000313" key="7">
    <source>
        <dbReference type="Proteomes" id="UP000054837"/>
    </source>
</evidence>
<evidence type="ECO:0000259" key="5">
    <source>
        <dbReference type="SMART" id="SM00382"/>
    </source>
</evidence>
<keyword evidence="7" id="KW-1185">Reference proteome</keyword>
<dbReference type="InterPro" id="IPR027417">
    <property type="entry name" value="P-loop_NTPase"/>
</dbReference>
<dbReference type="SUPFAM" id="SSF52540">
    <property type="entry name" value="P-loop containing nucleoside triphosphate hydrolases"/>
    <property type="match status" value="1"/>
</dbReference>
<dbReference type="InterPro" id="IPR050221">
    <property type="entry name" value="26S_Proteasome_ATPase"/>
</dbReference>
<dbReference type="Gene3D" id="3.40.50.300">
    <property type="entry name" value="P-loop containing nucleotide triphosphate hydrolases"/>
    <property type="match status" value="1"/>
</dbReference>
<dbReference type="InterPro" id="IPR054472">
    <property type="entry name" value="WHD"/>
</dbReference>
<comment type="similarity">
    <text evidence="1">Belongs to the AAA ATPase family.</text>
</comment>
<reference evidence="6 7" key="1">
    <citation type="submission" date="2015-12" db="EMBL/GenBank/DDBJ databases">
        <title>Serinicoccus chungangenesis strain CD08_5 genome sequencing and assembly.</title>
        <authorList>
            <person name="Chander A.M."/>
            <person name="Kaur G."/>
            <person name="Nair G.R."/>
            <person name="Dhawan D.K."/>
            <person name="Kochhar R.K."/>
            <person name="Mayilraj S."/>
            <person name="Bhadada S.K."/>
        </authorList>
    </citation>
    <scope>NUCLEOTIDE SEQUENCE [LARGE SCALE GENOMIC DNA]</scope>
    <source>
        <strain evidence="6 7">CD08_5</strain>
    </source>
</reference>
<feature type="region of interest" description="Disordered" evidence="4">
    <location>
        <begin position="1"/>
        <end position="23"/>
    </location>
</feature>
<evidence type="ECO:0000256" key="3">
    <source>
        <dbReference type="ARBA" id="ARBA00022840"/>
    </source>
</evidence>
<evidence type="ECO:0000256" key="1">
    <source>
        <dbReference type="ARBA" id="ARBA00006914"/>
    </source>
</evidence>
<dbReference type="Pfam" id="PF22977">
    <property type="entry name" value="WHD"/>
    <property type="match status" value="1"/>
</dbReference>
<evidence type="ECO:0000256" key="4">
    <source>
        <dbReference type="SAM" id="MobiDB-lite"/>
    </source>
</evidence>
<proteinExistence type="inferred from homology"/>
<dbReference type="RefSeq" id="WP_058890261.1">
    <property type="nucleotide sequence ID" value="NZ_LQBL01000005.1"/>
</dbReference>
<protein>
    <recommendedName>
        <fullName evidence="5">AAA+ ATPase domain-containing protein</fullName>
    </recommendedName>
</protein>
<dbReference type="GO" id="GO:0005524">
    <property type="term" value="F:ATP binding"/>
    <property type="evidence" value="ECO:0007669"/>
    <property type="project" value="UniProtKB-KW"/>
</dbReference>
<dbReference type="Pfam" id="PF00004">
    <property type="entry name" value="AAA"/>
    <property type="match status" value="1"/>
</dbReference>
<dbReference type="EMBL" id="LQBL01000005">
    <property type="protein sequence ID" value="KUG57426.1"/>
    <property type="molecule type" value="Genomic_DNA"/>
</dbReference>
<dbReference type="Proteomes" id="UP000054837">
    <property type="component" value="Unassembled WGS sequence"/>
</dbReference>
<dbReference type="SMART" id="SM00382">
    <property type="entry name" value="AAA"/>
    <property type="match status" value="1"/>
</dbReference>
<dbReference type="CDD" id="cd19481">
    <property type="entry name" value="RecA-like_protease"/>
    <property type="match status" value="1"/>
</dbReference>
<dbReference type="PANTHER" id="PTHR23073">
    <property type="entry name" value="26S PROTEASOME REGULATORY SUBUNIT"/>
    <property type="match status" value="1"/>
</dbReference>
<keyword evidence="3" id="KW-0067">ATP-binding</keyword>
<sequence length="635" mass="67790">MSLADTTTTAGATAAPSAPPAGVTASQLIRAEIEVLRQRLLKQDTDEAERALAELREAYPGQPPLDDVEAGFGLSRFERAAVVFAAAPDLVGSFGSDLSRVLGGRRPTLSTALAVLPDPHWDAVLPQSPLRHWRLLEGVDAAAPLDSPVRLAECVLHYLVGVDAPDADLTTLSMPVEPVFTVPPSLREVAYAVIESWDAGRAVAVTGAQSTNAHLVGTAAARMAGLAPRRVAAADLPADGPGFAEVRCLMTRQTVLSQWAWVIDATDADLEHLATLGRALAASDAPTVVVLGPGRTLAQVPSLTVPRLGPTERGWLWQAALQAVGVEVDQAEIDAVAGSHDLSVDHVVDAAHDVALGMPLRTACRRRHRHEVGTLATVRTPQQEWADLVLPDPIRDQIGDLVASLRHRGTVLEEWGFGRRGRGLGTTALFAGPSGTGKTLAAEVIAHEVGLDLVQVDLSQVVNKYIGETEKHLGSLFDAAEDGGMVLLFDEADALFGKRSEVKDSHDRYANLEVGYLLQRLEAFTGLAILTTNARSHLDRAFTRRLSTIITFPYPETAARRRLWQVSLPDGMPRGEIDLDRLAALDLTGGDIAAAALRAAYRAADAGVPVTTEHLRDAARVELGKSGRTAPRERR</sequence>
<dbReference type="AlphaFoldDB" id="A0A0W8IBU4"/>